<dbReference type="InterPro" id="IPR019587">
    <property type="entry name" value="Polyketide_cyclase/dehydratase"/>
</dbReference>
<organism evidence="1 2">
    <name type="scientific">Nocardia tengchongensis</name>
    <dbReference type="NCBI Taxonomy" id="2055889"/>
    <lineage>
        <taxon>Bacteria</taxon>
        <taxon>Bacillati</taxon>
        <taxon>Actinomycetota</taxon>
        <taxon>Actinomycetes</taxon>
        <taxon>Mycobacteriales</taxon>
        <taxon>Nocardiaceae</taxon>
        <taxon>Nocardia</taxon>
    </lineage>
</organism>
<accession>A0ABX8CRS0</accession>
<proteinExistence type="predicted"/>
<dbReference type="Proteomes" id="UP000683310">
    <property type="component" value="Chromosome"/>
</dbReference>
<gene>
    <name evidence="1" type="ORF">KHQ06_06225</name>
</gene>
<dbReference type="SUPFAM" id="SSF55961">
    <property type="entry name" value="Bet v1-like"/>
    <property type="match status" value="1"/>
</dbReference>
<dbReference type="Pfam" id="PF10604">
    <property type="entry name" value="Polyketide_cyc2"/>
    <property type="match status" value="1"/>
</dbReference>
<dbReference type="Gene3D" id="3.30.530.20">
    <property type="match status" value="1"/>
</dbReference>
<dbReference type="EMBL" id="CP074371">
    <property type="protein sequence ID" value="QVI22624.1"/>
    <property type="molecule type" value="Genomic_DNA"/>
</dbReference>
<evidence type="ECO:0000313" key="1">
    <source>
        <dbReference type="EMBL" id="QVI22624.1"/>
    </source>
</evidence>
<sequence>MTEVKIVADCAASAESAFAYVNDYRHLPKFINEISAFTPLTEQIEGVDATFDGTIQLGPIALHSTIKIVRHEPGYAIAVKSIKGFEIESTFLFHDKGAESCTIDAIVDYRVPGGLAGKILGKTIEPFVKLAVKSSTTNLVNQVSAFHAANTNADSDRTNA</sequence>
<dbReference type="GeneID" id="300988581"/>
<evidence type="ECO:0000313" key="2">
    <source>
        <dbReference type="Proteomes" id="UP000683310"/>
    </source>
</evidence>
<dbReference type="CDD" id="cd07812">
    <property type="entry name" value="SRPBCC"/>
    <property type="match status" value="1"/>
</dbReference>
<dbReference type="InterPro" id="IPR023393">
    <property type="entry name" value="START-like_dom_sf"/>
</dbReference>
<name>A0ABX8CRS0_9NOCA</name>
<dbReference type="RefSeq" id="WP_213558704.1">
    <property type="nucleotide sequence ID" value="NZ_JBFAJM010000001.1"/>
</dbReference>
<keyword evidence="2" id="KW-1185">Reference proteome</keyword>
<reference evidence="1 2" key="1">
    <citation type="submission" date="2021-04" db="EMBL/GenBank/DDBJ databases">
        <title>Nocardia tengchongensis.</title>
        <authorList>
            <person name="Zhuang k."/>
            <person name="Ran Y."/>
            <person name="Li W."/>
        </authorList>
    </citation>
    <scope>NUCLEOTIDE SEQUENCE [LARGE SCALE GENOMIC DNA]</scope>
    <source>
        <strain evidence="1 2">CFH S0057</strain>
    </source>
</reference>
<protein>
    <submittedName>
        <fullName evidence="1">SRPBCC family protein</fullName>
    </submittedName>
</protein>